<gene>
    <name evidence="1" type="ORF">E2C01_100685</name>
</gene>
<protein>
    <submittedName>
        <fullName evidence="1">Uncharacterized protein</fullName>
    </submittedName>
</protein>
<dbReference type="AlphaFoldDB" id="A0A5B7KCU9"/>
<name>A0A5B7KCU9_PORTR</name>
<reference evidence="1 2" key="1">
    <citation type="submission" date="2019-05" db="EMBL/GenBank/DDBJ databases">
        <title>Another draft genome of Portunus trituberculatus and its Hox gene families provides insights of decapod evolution.</title>
        <authorList>
            <person name="Jeong J.-H."/>
            <person name="Song I."/>
            <person name="Kim S."/>
            <person name="Choi T."/>
            <person name="Kim D."/>
            <person name="Ryu S."/>
            <person name="Kim W."/>
        </authorList>
    </citation>
    <scope>NUCLEOTIDE SEQUENCE [LARGE SCALE GENOMIC DNA]</scope>
    <source>
        <tissue evidence="1">Muscle</tissue>
    </source>
</reference>
<dbReference type="EMBL" id="VSRR010143746">
    <property type="protein sequence ID" value="MPD04970.1"/>
    <property type="molecule type" value="Genomic_DNA"/>
</dbReference>
<dbReference type="Proteomes" id="UP000324222">
    <property type="component" value="Unassembled WGS sequence"/>
</dbReference>
<sequence length="66" mass="7429">MTFLEPMIFWQRLNSHVMNLSPTLPNLMLQSTLLTQKKVGFYAQSELSGSTFVGPRTVILDAPAFL</sequence>
<organism evidence="1 2">
    <name type="scientific">Portunus trituberculatus</name>
    <name type="common">Swimming crab</name>
    <name type="synonym">Neptunus trituberculatus</name>
    <dbReference type="NCBI Taxonomy" id="210409"/>
    <lineage>
        <taxon>Eukaryota</taxon>
        <taxon>Metazoa</taxon>
        <taxon>Ecdysozoa</taxon>
        <taxon>Arthropoda</taxon>
        <taxon>Crustacea</taxon>
        <taxon>Multicrustacea</taxon>
        <taxon>Malacostraca</taxon>
        <taxon>Eumalacostraca</taxon>
        <taxon>Eucarida</taxon>
        <taxon>Decapoda</taxon>
        <taxon>Pleocyemata</taxon>
        <taxon>Brachyura</taxon>
        <taxon>Eubrachyura</taxon>
        <taxon>Portunoidea</taxon>
        <taxon>Portunidae</taxon>
        <taxon>Portuninae</taxon>
        <taxon>Portunus</taxon>
    </lineage>
</organism>
<accession>A0A5B7KCU9</accession>
<evidence type="ECO:0000313" key="1">
    <source>
        <dbReference type="EMBL" id="MPD04970.1"/>
    </source>
</evidence>
<evidence type="ECO:0000313" key="2">
    <source>
        <dbReference type="Proteomes" id="UP000324222"/>
    </source>
</evidence>
<proteinExistence type="predicted"/>
<comment type="caution">
    <text evidence="1">The sequence shown here is derived from an EMBL/GenBank/DDBJ whole genome shotgun (WGS) entry which is preliminary data.</text>
</comment>
<keyword evidence="2" id="KW-1185">Reference proteome</keyword>